<dbReference type="OrthoDB" id="9803155at2"/>
<gene>
    <name evidence="9" type="primary">argB</name>
    <name evidence="11" type="ORF">OB69_12445</name>
</gene>
<evidence type="ECO:0000256" key="4">
    <source>
        <dbReference type="ARBA" id="ARBA00022679"/>
    </source>
</evidence>
<keyword evidence="5 9" id="KW-0547">Nucleotide-binding</keyword>
<dbReference type="GO" id="GO:0042450">
    <property type="term" value="P:L-arginine biosynthetic process via ornithine"/>
    <property type="evidence" value="ECO:0007669"/>
    <property type="project" value="UniProtKB-UniRule"/>
</dbReference>
<name>A0A0L8AJ51_9BACT</name>
<keyword evidence="7 9" id="KW-0067">ATP-binding</keyword>
<comment type="function">
    <text evidence="9">Catalyzes the ATP-dependent phosphorylation of N-acetyl-L-glutamate.</text>
</comment>
<organism evidence="11 12">
    <name type="scientific">Roseivirga seohaensis subsp. aquiponti</name>
    <dbReference type="NCBI Taxonomy" id="1566026"/>
    <lineage>
        <taxon>Bacteria</taxon>
        <taxon>Pseudomonadati</taxon>
        <taxon>Bacteroidota</taxon>
        <taxon>Cytophagia</taxon>
        <taxon>Cytophagales</taxon>
        <taxon>Roseivirgaceae</taxon>
        <taxon>Roseivirga</taxon>
    </lineage>
</organism>
<keyword evidence="3 9" id="KW-0028">Amino-acid biosynthesis</keyword>
<dbReference type="GO" id="GO:0005524">
    <property type="term" value="F:ATP binding"/>
    <property type="evidence" value="ECO:0007669"/>
    <property type="project" value="UniProtKB-UniRule"/>
</dbReference>
<keyword evidence="4 9" id="KW-0808">Transferase</keyword>
<dbReference type="EMBL" id="JSVA01000013">
    <property type="protein sequence ID" value="KOF02414.1"/>
    <property type="molecule type" value="Genomic_DNA"/>
</dbReference>
<dbReference type="RefSeq" id="WP_053224063.1">
    <property type="nucleotide sequence ID" value="NZ_JSVA01000013.1"/>
</dbReference>
<comment type="similarity">
    <text evidence="9">Belongs to the acetylglutamate kinase family. ArgB subfamily.</text>
</comment>
<dbReference type="SUPFAM" id="SSF53633">
    <property type="entry name" value="Carbamate kinase-like"/>
    <property type="match status" value="1"/>
</dbReference>
<dbReference type="PANTHER" id="PTHR23342">
    <property type="entry name" value="N-ACETYLGLUTAMATE SYNTHASE"/>
    <property type="match status" value="1"/>
</dbReference>
<dbReference type="PANTHER" id="PTHR23342:SF0">
    <property type="entry name" value="N-ACETYLGLUTAMATE SYNTHASE, MITOCHONDRIAL"/>
    <property type="match status" value="1"/>
</dbReference>
<dbReference type="AlphaFoldDB" id="A0A0L8AJ51"/>
<dbReference type="InterPro" id="IPR001048">
    <property type="entry name" value="Asp/Glu/Uridylate_kinase"/>
</dbReference>
<keyword evidence="9" id="KW-0963">Cytoplasm</keyword>
<keyword evidence="6 9" id="KW-0418">Kinase</keyword>
<evidence type="ECO:0000256" key="7">
    <source>
        <dbReference type="ARBA" id="ARBA00022840"/>
    </source>
</evidence>
<dbReference type="GO" id="GO:0005737">
    <property type="term" value="C:cytoplasm"/>
    <property type="evidence" value="ECO:0007669"/>
    <property type="project" value="UniProtKB-SubCell"/>
</dbReference>
<evidence type="ECO:0000256" key="2">
    <source>
        <dbReference type="ARBA" id="ARBA00022571"/>
    </source>
</evidence>
<dbReference type="Gene3D" id="3.40.1160.10">
    <property type="entry name" value="Acetylglutamate kinase-like"/>
    <property type="match status" value="1"/>
</dbReference>
<keyword evidence="12" id="KW-1185">Reference proteome</keyword>
<dbReference type="UniPathway" id="UPA00068">
    <property type="reaction ID" value="UER00107"/>
</dbReference>
<protein>
    <recommendedName>
        <fullName evidence="9">Acetylglutamate kinase</fullName>
        <ecNumber evidence="9">2.7.2.8</ecNumber>
    </recommendedName>
    <alternativeName>
        <fullName evidence="9">N-acetyl-L-glutamate 5-phosphotransferase</fullName>
    </alternativeName>
    <alternativeName>
        <fullName evidence="9">NAG kinase</fullName>
        <shortName evidence="9">NAGK</shortName>
    </alternativeName>
</protein>
<dbReference type="HAMAP" id="MF_00082">
    <property type="entry name" value="ArgB"/>
    <property type="match status" value="1"/>
</dbReference>
<evidence type="ECO:0000313" key="12">
    <source>
        <dbReference type="Proteomes" id="UP000036908"/>
    </source>
</evidence>
<feature type="binding site" evidence="9">
    <location>
        <position position="62"/>
    </location>
    <ligand>
        <name>substrate</name>
    </ligand>
</feature>
<feature type="domain" description="Aspartate/glutamate/uridylate kinase" evidence="10">
    <location>
        <begin position="3"/>
        <end position="242"/>
    </location>
</feature>
<feature type="site" description="Transition state stabilizer" evidence="9">
    <location>
        <position position="224"/>
    </location>
</feature>
<evidence type="ECO:0000259" key="10">
    <source>
        <dbReference type="Pfam" id="PF00696"/>
    </source>
</evidence>
<proteinExistence type="inferred from homology"/>
<dbReference type="InterPro" id="IPR004662">
    <property type="entry name" value="AcgluKinase_fam"/>
</dbReference>
<evidence type="ECO:0000256" key="8">
    <source>
        <dbReference type="ARBA" id="ARBA00048141"/>
    </source>
</evidence>
<comment type="subcellular location">
    <subcellularLocation>
        <location evidence="9">Cytoplasm</location>
    </subcellularLocation>
</comment>
<comment type="catalytic activity">
    <reaction evidence="8 9">
        <text>N-acetyl-L-glutamate + ATP = N-acetyl-L-glutamyl 5-phosphate + ADP</text>
        <dbReference type="Rhea" id="RHEA:14629"/>
        <dbReference type="ChEBI" id="CHEBI:30616"/>
        <dbReference type="ChEBI" id="CHEBI:44337"/>
        <dbReference type="ChEBI" id="CHEBI:57936"/>
        <dbReference type="ChEBI" id="CHEBI:456216"/>
        <dbReference type="EC" id="2.7.2.8"/>
    </reaction>
</comment>
<feature type="binding site" evidence="9">
    <location>
        <position position="159"/>
    </location>
    <ligand>
        <name>substrate</name>
    </ligand>
</feature>
<feature type="binding site" evidence="9">
    <location>
        <begin position="40"/>
        <end position="41"/>
    </location>
    <ligand>
        <name>substrate</name>
    </ligand>
</feature>
<comment type="caution">
    <text evidence="11">The sequence shown here is derived from an EMBL/GenBank/DDBJ whole genome shotgun (WGS) entry which is preliminary data.</text>
</comment>
<comment type="pathway">
    <text evidence="1 9">Amino-acid biosynthesis; L-arginine biosynthesis; N(2)-acetyl-L-ornithine from L-glutamate: step 2/4.</text>
</comment>
<evidence type="ECO:0000256" key="5">
    <source>
        <dbReference type="ARBA" id="ARBA00022741"/>
    </source>
</evidence>
<dbReference type="InterPro" id="IPR036393">
    <property type="entry name" value="AceGlu_kinase-like_sf"/>
</dbReference>
<evidence type="ECO:0000256" key="6">
    <source>
        <dbReference type="ARBA" id="ARBA00022777"/>
    </source>
</evidence>
<keyword evidence="2 9" id="KW-0055">Arginine biosynthesis</keyword>
<dbReference type="PIRSF" id="PIRSF000728">
    <property type="entry name" value="NAGK"/>
    <property type="match status" value="1"/>
</dbReference>
<evidence type="ECO:0000256" key="9">
    <source>
        <dbReference type="HAMAP-Rule" id="MF_00082"/>
    </source>
</evidence>
<dbReference type="InterPro" id="IPR037528">
    <property type="entry name" value="ArgB"/>
</dbReference>
<evidence type="ECO:0000256" key="1">
    <source>
        <dbReference type="ARBA" id="ARBA00004828"/>
    </source>
</evidence>
<sequence>MKKLTIVKVGGKVIDEASALNAFLKSFSTLEGEKILIHGGGKIASDFGKKLGIEAKMIDGRRITDAETIDLVTMVYGGLVSKRIVSKLQALKVNAIGLTGADANVIPATKRPIGAIDYGFVGDVKPENINTEILKNLIDSGLIPVLAPLTHDGEGHMLNTNADTIAASVAAALAQQFEVKLIYCFEQPGVLSDFENKTVISEIKRAEVAGLKERGVINEGMLPKMDCALLALAHGTKSVRIGSFENLPALANDQSGTLISN</sequence>
<feature type="site" description="Transition state stabilizer" evidence="9">
    <location>
        <position position="8"/>
    </location>
</feature>
<dbReference type="PATRIC" id="fig|1566026.4.peg.782"/>
<evidence type="ECO:0000256" key="3">
    <source>
        <dbReference type="ARBA" id="ARBA00022605"/>
    </source>
</evidence>
<reference evidence="12" key="1">
    <citation type="submission" date="2014-11" db="EMBL/GenBank/DDBJ databases">
        <title>Genome sequencing of Roseivirga sp. D-25.</title>
        <authorList>
            <person name="Selvaratnam C."/>
            <person name="Thevarajoo S."/>
            <person name="Goh K.M."/>
            <person name="Eee R."/>
            <person name="Chan K.-G."/>
            <person name="Chong C.S."/>
        </authorList>
    </citation>
    <scope>NUCLEOTIDE SEQUENCE [LARGE SCALE GENOMIC DNA]</scope>
    <source>
        <strain evidence="12">D-25</strain>
    </source>
</reference>
<dbReference type="Pfam" id="PF00696">
    <property type="entry name" value="AA_kinase"/>
    <property type="match status" value="1"/>
</dbReference>
<dbReference type="Proteomes" id="UP000036908">
    <property type="component" value="Unassembled WGS sequence"/>
</dbReference>
<accession>A0A0L8AJ51</accession>
<dbReference type="CDD" id="cd04238">
    <property type="entry name" value="AAK_NAGK-like"/>
    <property type="match status" value="1"/>
</dbReference>
<dbReference type="EC" id="2.7.2.8" evidence="9"/>
<dbReference type="NCBIfam" id="TIGR00761">
    <property type="entry name" value="argB"/>
    <property type="match status" value="1"/>
</dbReference>
<evidence type="ECO:0000313" key="11">
    <source>
        <dbReference type="EMBL" id="KOF02414.1"/>
    </source>
</evidence>
<dbReference type="GO" id="GO:0003991">
    <property type="term" value="F:acetylglutamate kinase activity"/>
    <property type="evidence" value="ECO:0007669"/>
    <property type="project" value="UniProtKB-UniRule"/>
</dbReference>